<dbReference type="Pfam" id="PF13204">
    <property type="entry name" value="Apiosidase"/>
    <property type="match status" value="1"/>
</dbReference>
<dbReference type="RefSeq" id="WP_013444195.1">
    <property type="nucleotide sequence ID" value="NC_014734.1"/>
</dbReference>
<dbReference type="InterPro" id="IPR025277">
    <property type="entry name" value="Apiosidase-like_cat_dom"/>
</dbReference>
<feature type="domain" description="DUF5060" evidence="2">
    <location>
        <begin position="23"/>
        <end position="90"/>
    </location>
</feature>
<dbReference type="Pfam" id="PF16586">
    <property type="entry name" value="DUF5060"/>
    <property type="match status" value="1"/>
</dbReference>
<dbReference type="Gene3D" id="2.60.40.10">
    <property type="entry name" value="Immunoglobulins"/>
    <property type="match status" value="1"/>
</dbReference>
<name>E4T282_PALPW</name>
<dbReference type="Proteomes" id="UP000008718">
    <property type="component" value="Chromosome"/>
</dbReference>
<dbReference type="HOGENOM" id="CLU_509868_0_0_10"/>
<organism evidence="4 5">
    <name type="scientific">Paludibacter propionicigenes (strain DSM 17365 / JCM 13257 / WB4)</name>
    <dbReference type="NCBI Taxonomy" id="694427"/>
    <lineage>
        <taxon>Bacteria</taxon>
        <taxon>Pseudomonadati</taxon>
        <taxon>Bacteroidota</taxon>
        <taxon>Bacteroidia</taxon>
        <taxon>Bacteroidales</taxon>
        <taxon>Paludibacteraceae</taxon>
        <taxon>Paludibacter</taxon>
    </lineage>
</organism>
<evidence type="ECO:0000313" key="5">
    <source>
        <dbReference type="Proteomes" id="UP000008718"/>
    </source>
</evidence>
<dbReference type="Pfam" id="PF18310">
    <property type="entry name" value="DUF5605"/>
    <property type="match status" value="1"/>
</dbReference>
<evidence type="ECO:0000313" key="4">
    <source>
        <dbReference type="EMBL" id="ADQ78826.1"/>
    </source>
</evidence>
<dbReference type="PANTHER" id="PTHR37836">
    <property type="entry name" value="LMO1036 PROTEIN"/>
    <property type="match status" value="1"/>
</dbReference>
<dbReference type="STRING" id="694427.Palpr_0670"/>
<protein>
    <recommendedName>
        <fullName evidence="6">DUF5060 domain-containing protein</fullName>
    </recommendedName>
</protein>
<accession>E4T282</accession>
<dbReference type="SUPFAM" id="SSF51445">
    <property type="entry name" value="(Trans)glycosidases"/>
    <property type="match status" value="1"/>
</dbReference>
<dbReference type="InterPro" id="IPR013783">
    <property type="entry name" value="Ig-like_fold"/>
</dbReference>
<evidence type="ECO:0000259" key="1">
    <source>
        <dbReference type="Pfam" id="PF13204"/>
    </source>
</evidence>
<dbReference type="InterPro" id="IPR032260">
    <property type="entry name" value="DUF5060"/>
</dbReference>
<proteinExistence type="predicted"/>
<gene>
    <name evidence="4" type="ordered locus">Palpr_0670</name>
</gene>
<dbReference type="Gene3D" id="2.60.40.3950">
    <property type="match status" value="1"/>
</dbReference>
<dbReference type="Gene3D" id="3.20.20.80">
    <property type="entry name" value="Glycosidases"/>
    <property type="match status" value="1"/>
</dbReference>
<dbReference type="InterPro" id="IPR017853">
    <property type="entry name" value="GH"/>
</dbReference>
<dbReference type="AlphaFoldDB" id="E4T282"/>
<dbReference type="PANTHER" id="PTHR37836:SF2">
    <property type="entry name" value="DUF4038 DOMAIN-CONTAINING PROTEIN"/>
    <property type="match status" value="1"/>
</dbReference>
<reference key="1">
    <citation type="submission" date="2010-11" db="EMBL/GenBank/DDBJ databases">
        <title>The complete genome of Paludibacter propionicigenes DSM 17365.</title>
        <authorList>
            <consortium name="US DOE Joint Genome Institute (JGI-PGF)"/>
            <person name="Lucas S."/>
            <person name="Copeland A."/>
            <person name="Lapidus A."/>
            <person name="Bruce D."/>
            <person name="Goodwin L."/>
            <person name="Pitluck S."/>
            <person name="Kyrpides N."/>
            <person name="Mavromatis K."/>
            <person name="Ivanova N."/>
            <person name="Munk A.C."/>
            <person name="Brettin T."/>
            <person name="Detter J.C."/>
            <person name="Han C."/>
            <person name="Tapia R."/>
            <person name="Land M."/>
            <person name="Hauser L."/>
            <person name="Markowitz V."/>
            <person name="Cheng J.-F."/>
            <person name="Hugenholtz P."/>
            <person name="Woyke T."/>
            <person name="Wu D."/>
            <person name="Gronow S."/>
            <person name="Wellnitz S."/>
            <person name="Brambilla E."/>
            <person name="Klenk H.-P."/>
            <person name="Eisen J.A."/>
        </authorList>
    </citation>
    <scope>NUCLEOTIDE SEQUENCE</scope>
    <source>
        <strain>WB4</strain>
    </source>
</reference>
<keyword evidence="5" id="KW-1185">Reference proteome</keyword>
<feature type="domain" description="Apiosidase-like catalytic" evidence="1">
    <location>
        <begin position="121"/>
        <end position="419"/>
    </location>
</feature>
<dbReference type="EMBL" id="CP002345">
    <property type="protein sequence ID" value="ADQ78826.1"/>
    <property type="molecule type" value="Genomic_DNA"/>
</dbReference>
<evidence type="ECO:0008006" key="6">
    <source>
        <dbReference type="Google" id="ProtNLM"/>
    </source>
</evidence>
<evidence type="ECO:0000259" key="2">
    <source>
        <dbReference type="Pfam" id="PF16586"/>
    </source>
</evidence>
<evidence type="ECO:0000259" key="3">
    <source>
        <dbReference type="Pfam" id="PF18310"/>
    </source>
</evidence>
<dbReference type="eggNOG" id="COG5512">
    <property type="taxonomic scope" value="Bacteria"/>
</dbReference>
<dbReference type="KEGG" id="ppn:Palpr_0670"/>
<feature type="domain" description="DUF5605" evidence="3">
    <location>
        <begin position="430"/>
        <end position="504"/>
    </location>
</feature>
<dbReference type="InterPro" id="IPR041239">
    <property type="entry name" value="DUF5605"/>
</dbReference>
<sequence>MKIRQTTILVLLLLAVPLVAQLKVEKWRTFEIVLKGASGGNPFVDVQVSADFSNGAIKKTVSGFYDGNGIYKIRFMPQETGSWTYVTTSNVKSLRNKKGKFECISNAANNHGPVVVKDTFNFAYADNKPYYPFGTTCYAWVHQGDSLAKQTLQTLSHGYFNKMRMCIFPKDYDWNKNEPALYPFEGKPLTAWDYTRFNPAYFQNIEKRIAQLDSLGIEADLIVFHPYDRWGFKSMNRKTDDLYINYIIARFASYKNVWWSMANEYDFMNEKTMEDWDHFIKLFAEKDPYNHLRGIHNGSKVYDHTNPLLTHASIQNDETFKAKELRRKYKKPVVYDECRYEGNINWSWGNLTAEEMVNKFWRGVTNGGYVGHGETYVTENPVKWGNESSDVLWWSKGGVLRGQSQERIKFLKNIIESAPGYLRPVVNYEWWMPYSAVAYKDEYYLNYYNLDQPRSQIVNLPQKSKYKVEIINAWDMTITSVKGEFSGKSLIQLPQKPFTALRITKINK</sequence>
<reference evidence="4 5" key="2">
    <citation type="journal article" date="2011" name="Stand. Genomic Sci.">
        <title>Complete genome sequence of Paludibacter propionicigenes type strain (WB4).</title>
        <authorList>
            <person name="Gronow S."/>
            <person name="Munk C."/>
            <person name="Lapidus A."/>
            <person name="Nolan M."/>
            <person name="Lucas S."/>
            <person name="Hammon N."/>
            <person name="Deshpande S."/>
            <person name="Cheng J.F."/>
            <person name="Tapia R."/>
            <person name="Han C."/>
            <person name="Goodwin L."/>
            <person name="Pitluck S."/>
            <person name="Liolios K."/>
            <person name="Ivanova N."/>
            <person name="Mavromatis K."/>
            <person name="Mikhailova N."/>
            <person name="Pati A."/>
            <person name="Chen A."/>
            <person name="Palaniappan K."/>
            <person name="Land M."/>
            <person name="Hauser L."/>
            <person name="Chang Y.J."/>
            <person name="Jeffries C.D."/>
            <person name="Brambilla E."/>
            <person name="Rohde M."/>
            <person name="Goker M."/>
            <person name="Detter J.C."/>
            <person name="Woyke T."/>
            <person name="Bristow J."/>
            <person name="Eisen J.A."/>
            <person name="Markowitz V."/>
            <person name="Hugenholtz P."/>
            <person name="Kyrpides N.C."/>
            <person name="Klenk H.P."/>
        </authorList>
    </citation>
    <scope>NUCLEOTIDE SEQUENCE [LARGE SCALE GENOMIC DNA]</scope>
    <source>
        <strain evidence="5">DSM 17365 / JCM 13257 / WB4</strain>
    </source>
</reference>